<evidence type="ECO:0000313" key="2">
    <source>
        <dbReference type="WBParaSite" id="nRc.2.0.1.t48037-RA"/>
    </source>
</evidence>
<organism evidence="1 2">
    <name type="scientific">Romanomermis culicivorax</name>
    <name type="common">Nematode worm</name>
    <dbReference type="NCBI Taxonomy" id="13658"/>
    <lineage>
        <taxon>Eukaryota</taxon>
        <taxon>Metazoa</taxon>
        <taxon>Ecdysozoa</taxon>
        <taxon>Nematoda</taxon>
        <taxon>Enoplea</taxon>
        <taxon>Dorylaimia</taxon>
        <taxon>Mermithida</taxon>
        <taxon>Mermithoidea</taxon>
        <taxon>Mermithidae</taxon>
        <taxon>Romanomermis</taxon>
    </lineage>
</organism>
<dbReference type="Proteomes" id="UP000887565">
    <property type="component" value="Unplaced"/>
</dbReference>
<dbReference type="AlphaFoldDB" id="A0A915LB18"/>
<evidence type="ECO:0000313" key="1">
    <source>
        <dbReference type="Proteomes" id="UP000887565"/>
    </source>
</evidence>
<proteinExistence type="predicted"/>
<keyword evidence="1" id="KW-1185">Reference proteome</keyword>
<reference evidence="2" key="1">
    <citation type="submission" date="2022-11" db="UniProtKB">
        <authorList>
            <consortium name="WormBaseParasite"/>
        </authorList>
    </citation>
    <scope>IDENTIFICATION</scope>
</reference>
<dbReference type="WBParaSite" id="nRc.2.0.1.t48037-RA">
    <property type="protein sequence ID" value="nRc.2.0.1.t48037-RA"/>
    <property type="gene ID" value="nRc.2.0.1.g48037"/>
</dbReference>
<name>A0A915LB18_ROMCU</name>
<protein>
    <submittedName>
        <fullName evidence="2">Uncharacterized protein</fullName>
    </submittedName>
</protein>
<accession>A0A915LB18</accession>
<sequence length="54" mass="6311">MSNQNEENREKVSYRIPKEVNILAESISKQLGFHYAVVAWFTDFEAAISSWMMN</sequence>